<dbReference type="EMBL" id="MH412654">
    <property type="protein sequence ID" value="AXQ70447.1"/>
    <property type="molecule type" value="Genomic_DNA"/>
</dbReference>
<accession>A0A385EHF6</accession>
<sequence length="267" mass="29341">MEVIEYKPSNLEGGALERALENGVGNQSPKRKASIILPIPTNITAANGVSWNSASLNELEEIAGQGLMNLMQSENFDQAGAAIREVGSRMQGIGFENGRTLTLNAITKRILQNFGSQVTLAQSLARTTGQVLNPNMELLFSGPGLRSFSFSYQLSARNENEGRQIKEILRVLKKSMAPKRAANELFICTPDIFSLKFKRGASDHQYLNRFKQMALTDMSVNYTGSGTYTVYDNGMPTLINISMTFQELAPVYAQDYDKGEGTIGMGY</sequence>
<dbReference type="KEGG" id="vg:55001828"/>
<organism evidence="1 2">
    <name type="scientific">Synechococcus phage S-T4</name>
    <dbReference type="NCBI Taxonomy" id="2268578"/>
    <lineage>
        <taxon>Viruses</taxon>
        <taxon>Duplodnaviria</taxon>
        <taxon>Heunggongvirae</taxon>
        <taxon>Uroviricota</taxon>
        <taxon>Caudoviricetes</taxon>
        <taxon>Pantevenvirales</taxon>
        <taxon>Kyanoviridae</taxon>
        <taxon>Tamkungvirus</taxon>
        <taxon>Tamkungvirus ST4</taxon>
    </lineage>
</organism>
<evidence type="ECO:0000313" key="2">
    <source>
        <dbReference type="Proteomes" id="UP000257648"/>
    </source>
</evidence>
<dbReference type="Proteomes" id="UP000257648">
    <property type="component" value="Segment"/>
</dbReference>
<keyword evidence="2" id="KW-1185">Reference proteome</keyword>
<reference evidence="2" key="1">
    <citation type="submission" date="2018-05" db="EMBL/GenBank/DDBJ databases">
        <authorList>
            <person name="You S."/>
        </authorList>
    </citation>
    <scope>NUCLEOTIDE SEQUENCE [LARGE SCALE GENOMIC DNA]</scope>
</reference>
<dbReference type="GeneID" id="55001828"/>
<evidence type="ECO:0000313" key="1">
    <source>
        <dbReference type="EMBL" id="AXQ70447.1"/>
    </source>
</evidence>
<name>A0A385EHF6_9CAUD</name>
<proteinExistence type="predicted"/>
<protein>
    <submittedName>
        <fullName evidence="1">Putative tail tube associated base plate protein</fullName>
    </submittedName>
</protein>
<dbReference type="RefSeq" id="YP_009810806.1">
    <property type="nucleotide sequence ID" value="NC_048049.1"/>
</dbReference>